<dbReference type="InterPro" id="IPR045445">
    <property type="entry name" value="DUF6502"/>
</dbReference>
<gene>
    <name evidence="1" type="ORF">EOI86_05910</name>
</gene>
<comment type="caution">
    <text evidence="1">The sequence shown here is derived from an EMBL/GenBank/DDBJ whole genome shotgun (WGS) entry which is preliminary data.</text>
</comment>
<sequence length="286" mass="31957">MKTTLEPESTDKPFLDALNRILRPLARALIEQRIGVPALVDRLKETFVAVATEDYRLEGKPPTDSRVSLLTGLQRRDVKAVRERLADGGPAEPERGGGYFPRVIARWRGDDRFRDGAGQPLVLSRVARDEKPSFEELVAEVSQDMHARTVLDEMRRSGMVAWDEAADTIRLLAEAYTPHWNQADLLHYFGANLGDHAEAAVANVMAGPGKAPFFERAVHYNGLTPESRAELDALARDLQMDALQALSDKALQFQERDRDKPDATERFRCGGFVYWTAEKPGKDDAS</sequence>
<organism evidence="1 2">
    <name type="scientific">Hwanghaeella grinnelliae</name>
    <dbReference type="NCBI Taxonomy" id="2500179"/>
    <lineage>
        <taxon>Bacteria</taxon>
        <taxon>Pseudomonadati</taxon>
        <taxon>Pseudomonadota</taxon>
        <taxon>Alphaproteobacteria</taxon>
        <taxon>Rhodospirillales</taxon>
        <taxon>Rhodospirillaceae</taxon>
        <taxon>Hwanghaeella</taxon>
    </lineage>
</organism>
<reference evidence="2" key="1">
    <citation type="submission" date="2019-01" db="EMBL/GenBank/DDBJ databases">
        <title>Gri0909 isolated from a small marine red alga.</title>
        <authorList>
            <person name="Kim J."/>
            <person name="Jeong S.E."/>
            <person name="Jeon C.O."/>
        </authorList>
    </citation>
    <scope>NUCLEOTIDE SEQUENCE [LARGE SCALE GENOMIC DNA]</scope>
    <source>
        <strain evidence="2">Gri0909</strain>
    </source>
</reference>
<name>A0A3S2ZBI8_9PROT</name>
<proteinExistence type="predicted"/>
<evidence type="ECO:0000313" key="1">
    <source>
        <dbReference type="EMBL" id="RVU38802.1"/>
    </source>
</evidence>
<dbReference type="OrthoDB" id="6356376at2"/>
<dbReference type="Proteomes" id="UP000287447">
    <property type="component" value="Unassembled WGS sequence"/>
</dbReference>
<dbReference type="RefSeq" id="WP_127764174.1">
    <property type="nucleotide sequence ID" value="NZ_SADE01000001.1"/>
</dbReference>
<dbReference type="Pfam" id="PF20112">
    <property type="entry name" value="DUF6502"/>
    <property type="match status" value="1"/>
</dbReference>
<protein>
    <submittedName>
        <fullName evidence="1">Uncharacterized protein</fullName>
    </submittedName>
</protein>
<dbReference type="EMBL" id="SADE01000001">
    <property type="protein sequence ID" value="RVU38802.1"/>
    <property type="molecule type" value="Genomic_DNA"/>
</dbReference>
<evidence type="ECO:0000313" key="2">
    <source>
        <dbReference type="Proteomes" id="UP000287447"/>
    </source>
</evidence>
<dbReference type="AlphaFoldDB" id="A0A3S2ZBI8"/>
<keyword evidence="2" id="KW-1185">Reference proteome</keyword>
<accession>A0A3S2ZBI8</accession>